<dbReference type="CDD" id="cd00329">
    <property type="entry name" value="TopoII_MutL_Trans"/>
    <property type="match status" value="1"/>
</dbReference>
<evidence type="ECO:0000313" key="9">
    <source>
        <dbReference type="EMBL" id="MFC5454545.1"/>
    </source>
</evidence>
<dbReference type="PANTHER" id="PTHR45866">
    <property type="entry name" value="DNA GYRASE/TOPOISOMERASE SUBUNIT B"/>
    <property type="match status" value="1"/>
</dbReference>
<dbReference type="InterPro" id="IPR001241">
    <property type="entry name" value="Topo_IIA"/>
</dbReference>
<dbReference type="EMBL" id="JBHSMQ010000002">
    <property type="protein sequence ID" value="MFC5454545.1"/>
    <property type="molecule type" value="Genomic_DNA"/>
</dbReference>
<dbReference type="Proteomes" id="UP001596052">
    <property type="component" value="Unassembled WGS sequence"/>
</dbReference>
<proteinExistence type="inferred from homology"/>
<protein>
    <recommendedName>
        <fullName evidence="3">DNA topoisomerase (ATP-hydrolyzing)</fullName>
        <ecNumber evidence="3">5.6.2.2</ecNumber>
    </recommendedName>
</protein>
<reference evidence="10" key="1">
    <citation type="journal article" date="2019" name="Int. J. Syst. Evol. Microbiol.">
        <title>The Global Catalogue of Microorganisms (GCM) 10K type strain sequencing project: providing services to taxonomists for standard genome sequencing and annotation.</title>
        <authorList>
            <consortium name="The Broad Institute Genomics Platform"/>
            <consortium name="The Broad Institute Genome Sequencing Center for Infectious Disease"/>
            <person name="Wu L."/>
            <person name="Ma J."/>
        </authorList>
    </citation>
    <scope>NUCLEOTIDE SEQUENCE [LARGE SCALE GENOMIC DNA]</scope>
    <source>
        <strain evidence="10">CGMCC 4.1469</strain>
    </source>
</reference>
<evidence type="ECO:0000256" key="7">
    <source>
        <dbReference type="ARBA" id="ARBA00023125"/>
    </source>
</evidence>
<keyword evidence="7" id="KW-0238">DNA-binding</keyword>
<evidence type="ECO:0000256" key="8">
    <source>
        <dbReference type="ARBA" id="ARBA00023235"/>
    </source>
</evidence>
<dbReference type="InterPro" id="IPR014721">
    <property type="entry name" value="Ribsml_uS5_D2-typ_fold_subgr"/>
</dbReference>
<keyword evidence="5" id="KW-0067">ATP-binding</keyword>
<evidence type="ECO:0000256" key="4">
    <source>
        <dbReference type="ARBA" id="ARBA00022741"/>
    </source>
</evidence>
<evidence type="ECO:0000256" key="5">
    <source>
        <dbReference type="ARBA" id="ARBA00022840"/>
    </source>
</evidence>
<gene>
    <name evidence="9" type="ORF">ACFQDI_06720</name>
</gene>
<comment type="caution">
    <text evidence="9">The sequence shown here is derived from an EMBL/GenBank/DDBJ whole genome shotgun (WGS) entry which is preliminary data.</text>
</comment>
<evidence type="ECO:0000256" key="3">
    <source>
        <dbReference type="ARBA" id="ARBA00012895"/>
    </source>
</evidence>
<name>A0ABW0KM48_9BACT</name>
<dbReference type="PRINTS" id="PR00418">
    <property type="entry name" value="TPI2FAMILY"/>
</dbReference>
<dbReference type="InterPro" id="IPR020568">
    <property type="entry name" value="Ribosomal_Su5_D2-typ_SF"/>
</dbReference>
<dbReference type="InterPro" id="IPR036890">
    <property type="entry name" value="HATPase_C_sf"/>
</dbReference>
<evidence type="ECO:0000256" key="1">
    <source>
        <dbReference type="ARBA" id="ARBA00000185"/>
    </source>
</evidence>
<accession>A0ABW0KM48</accession>
<dbReference type="RefSeq" id="WP_377164730.1">
    <property type="nucleotide sequence ID" value="NZ_JBHSMQ010000002.1"/>
</dbReference>
<comment type="catalytic activity">
    <reaction evidence="1">
        <text>ATP-dependent breakage, passage and rejoining of double-stranded DNA.</text>
        <dbReference type="EC" id="5.6.2.2"/>
    </reaction>
</comment>
<comment type="similarity">
    <text evidence="2">Belongs to the type II topoisomerase GyrB family.</text>
</comment>
<dbReference type="Gene3D" id="3.30.230.10">
    <property type="match status" value="1"/>
</dbReference>
<dbReference type="SMART" id="SM00433">
    <property type="entry name" value="TOP2c"/>
    <property type="match status" value="1"/>
</dbReference>
<evidence type="ECO:0000313" key="10">
    <source>
        <dbReference type="Proteomes" id="UP001596052"/>
    </source>
</evidence>
<evidence type="ECO:0000256" key="6">
    <source>
        <dbReference type="ARBA" id="ARBA00023029"/>
    </source>
</evidence>
<organism evidence="9 10">
    <name type="scientific">Prosthecobacter fluviatilis</name>
    <dbReference type="NCBI Taxonomy" id="445931"/>
    <lineage>
        <taxon>Bacteria</taxon>
        <taxon>Pseudomonadati</taxon>
        <taxon>Verrucomicrobiota</taxon>
        <taxon>Verrucomicrobiia</taxon>
        <taxon>Verrucomicrobiales</taxon>
        <taxon>Verrucomicrobiaceae</taxon>
        <taxon>Prosthecobacter</taxon>
    </lineage>
</organism>
<evidence type="ECO:0000256" key="2">
    <source>
        <dbReference type="ARBA" id="ARBA00010708"/>
    </source>
</evidence>
<dbReference type="SUPFAM" id="SSF54211">
    <property type="entry name" value="Ribosomal protein S5 domain 2-like"/>
    <property type="match status" value="1"/>
</dbReference>
<keyword evidence="6" id="KW-0799">Topoisomerase</keyword>
<sequence>MSPPLQPSPTIAAIRLRPGMYIGDTGPRGIAHLVNELVANGLDQYLAGQASRIDITHRGSSICVSDDGAGLPYDVPGTEEKTLAETFFTELHDTPTADGHSPHVHLNPGGVGLIVMTALSSKVEVVSHRAGFRWQQRFENGCAVSSPRKTVSSDRGTSITFAPDETVLSANTPSWPLIRRKFFETAHLFPGVILGLQRETFHAQGGLLDLVKFFSCKDDTLLSTADQPSLQVDFEMDGIHINAAAYGTAKTCQWLSWCNGLSTSQHGTHVAGFKDALRSVAWTPAAAMIHVLMKQPAFNAPTKSSLATKHVQKVVRNAIRDQLTKNRPA</sequence>
<dbReference type="PANTHER" id="PTHR45866:SF1">
    <property type="entry name" value="DNA GYRASE SUBUNIT B, MITOCHONDRIAL"/>
    <property type="match status" value="1"/>
</dbReference>
<keyword evidence="4" id="KW-0547">Nucleotide-binding</keyword>
<dbReference type="EC" id="5.6.2.2" evidence="3"/>
<keyword evidence="8" id="KW-0413">Isomerase</keyword>
<dbReference type="SUPFAM" id="SSF55874">
    <property type="entry name" value="ATPase domain of HSP90 chaperone/DNA topoisomerase II/histidine kinase"/>
    <property type="match status" value="1"/>
</dbReference>
<keyword evidence="10" id="KW-1185">Reference proteome</keyword>
<dbReference type="Gene3D" id="3.30.565.10">
    <property type="entry name" value="Histidine kinase-like ATPase, C-terminal domain"/>
    <property type="match status" value="1"/>
</dbReference>